<feature type="domain" description="Arm DNA-binding" evidence="4">
    <location>
        <begin position="15"/>
        <end position="78"/>
    </location>
</feature>
<name>A0A246FK35_9BACT</name>
<dbReference type="OrthoDB" id="1493636at2"/>
<dbReference type="SUPFAM" id="SSF56349">
    <property type="entry name" value="DNA breaking-rejoining enzymes"/>
    <property type="match status" value="1"/>
</dbReference>
<dbReference type="Gene3D" id="1.10.150.130">
    <property type="match status" value="1"/>
</dbReference>
<dbReference type="InterPro" id="IPR011010">
    <property type="entry name" value="DNA_brk_join_enz"/>
</dbReference>
<keyword evidence="2" id="KW-0233">DNA recombination</keyword>
<dbReference type="InterPro" id="IPR035386">
    <property type="entry name" value="Arm-DNA-bind_5"/>
</dbReference>
<keyword evidence="6" id="KW-1185">Reference proteome</keyword>
<evidence type="ECO:0000259" key="4">
    <source>
        <dbReference type="Pfam" id="PF17293"/>
    </source>
</evidence>
<dbReference type="AlphaFoldDB" id="A0A246FK35"/>
<evidence type="ECO:0000256" key="2">
    <source>
        <dbReference type="ARBA" id="ARBA00023172"/>
    </source>
</evidence>
<dbReference type="Proteomes" id="UP000197277">
    <property type="component" value="Unassembled WGS sequence"/>
</dbReference>
<feature type="domain" description="Phage integrase SAM-like" evidence="3">
    <location>
        <begin position="147"/>
        <end position="227"/>
    </location>
</feature>
<dbReference type="Pfam" id="PF13102">
    <property type="entry name" value="Phage_int_SAM_5"/>
    <property type="match status" value="1"/>
</dbReference>
<sequence length="475" mass="53822">MHYSGSRPVKITRQLREDLLNQNGYAPIQVTICWQGHRKRVSSGEVCRPAHWNPESREVNFVRGNFSADINKRLADINYAAVSALNLASTERRLLPAEELLAAVNGIVRPAAAVAAPVAEQPAAAGTPTRMIGTPEARGWYDEWVEEQAAKMSKKTKRLTSKNTIRAYRSTQHRLQAYEEYRQAPLQFADMTLTSFYQPFCAYVLDHLGKELNTFGKYMSHLNTFLRWCDIEQDLPVHRHYRKFTAPEEYIGVDALSDAELLAIAALRFRDPELQPLLLEGYAAQCQAQADFFRKRGKQQYTTSSPSVESPGFALFVQRIELARDKFLQCCYLGVSISDADTMPRTTARNQVIEWRRGKSGNACYIPYFDDDIFKPVALAAKYAGQTPLFVPCCYDVNEMLKVIARLIDLTRLNLSTKIGRKTFVTIKLFQGVPQRMVMMATGHSTEASFNRYVGVDLLKLLEQFKRHSPAQKAA</sequence>
<organism evidence="5 6">
    <name type="scientific">Hymenobacter amundsenii</name>
    <dbReference type="NCBI Taxonomy" id="2006685"/>
    <lineage>
        <taxon>Bacteria</taxon>
        <taxon>Pseudomonadati</taxon>
        <taxon>Bacteroidota</taxon>
        <taxon>Cytophagia</taxon>
        <taxon>Cytophagales</taxon>
        <taxon>Hymenobacteraceae</taxon>
        <taxon>Hymenobacter</taxon>
    </lineage>
</organism>
<dbReference type="GO" id="GO:0003677">
    <property type="term" value="F:DNA binding"/>
    <property type="evidence" value="ECO:0007669"/>
    <property type="project" value="UniProtKB-KW"/>
</dbReference>
<dbReference type="GO" id="GO:0015074">
    <property type="term" value="P:DNA integration"/>
    <property type="evidence" value="ECO:0007669"/>
    <property type="project" value="InterPro"/>
</dbReference>
<evidence type="ECO:0000256" key="1">
    <source>
        <dbReference type="ARBA" id="ARBA00023125"/>
    </source>
</evidence>
<dbReference type="InterPro" id="IPR025269">
    <property type="entry name" value="SAM-like_dom"/>
</dbReference>
<comment type="caution">
    <text evidence="5">The sequence shown here is derived from an EMBL/GenBank/DDBJ whole genome shotgun (WGS) entry which is preliminary data.</text>
</comment>
<evidence type="ECO:0000313" key="6">
    <source>
        <dbReference type="Proteomes" id="UP000197277"/>
    </source>
</evidence>
<dbReference type="Gene3D" id="1.10.443.10">
    <property type="entry name" value="Intergrase catalytic core"/>
    <property type="match status" value="1"/>
</dbReference>
<reference evidence="5 6" key="1">
    <citation type="submission" date="2017-06" db="EMBL/GenBank/DDBJ databases">
        <title>Hymenobacter amundsenii sp. nov. isolated from regoliths in Antarctica.</title>
        <authorList>
            <person name="Sedlacek I."/>
            <person name="Kralova S."/>
            <person name="Pantucek R."/>
            <person name="Svec P."/>
            <person name="Holochova P."/>
            <person name="Stankova E."/>
            <person name="Vrbovska V."/>
            <person name="Busse H.-J."/>
        </authorList>
    </citation>
    <scope>NUCLEOTIDE SEQUENCE [LARGE SCALE GENOMIC DNA]</scope>
    <source>
        <strain evidence="5 6">CCM 8682</strain>
    </source>
</reference>
<evidence type="ECO:0000259" key="3">
    <source>
        <dbReference type="Pfam" id="PF13102"/>
    </source>
</evidence>
<dbReference type="Pfam" id="PF17293">
    <property type="entry name" value="Arm-DNA-bind_5"/>
    <property type="match status" value="1"/>
</dbReference>
<accession>A0A246FK35</accession>
<dbReference type="GO" id="GO:0006310">
    <property type="term" value="P:DNA recombination"/>
    <property type="evidence" value="ECO:0007669"/>
    <property type="project" value="UniProtKB-KW"/>
</dbReference>
<gene>
    <name evidence="5" type="ORF">CDA63_11925</name>
</gene>
<protein>
    <submittedName>
        <fullName evidence="5">Uncharacterized protein</fullName>
    </submittedName>
</protein>
<dbReference type="InterPro" id="IPR013762">
    <property type="entry name" value="Integrase-like_cat_sf"/>
</dbReference>
<dbReference type="InterPro" id="IPR010998">
    <property type="entry name" value="Integrase_recombinase_N"/>
</dbReference>
<proteinExistence type="predicted"/>
<dbReference type="EMBL" id="NIRR01000018">
    <property type="protein sequence ID" value="OWP62920.1"/>
    <property type="molecule type" value="Genomic_DNA"/>
</dbReference>
<evidence type="ECO:0000313" key="5">
    <source>
        <dbReference type="EMBL" id="OWP62920.1"/>
    </source>
</evidence>
<keyword evidence="1" id="KW-0238">DNA-binding</keyword>